<gene>
    <name evidence="12" type="ORF">FHS28_000417</name>
</gene>
<dbReference type="SUPFAM" id="SSF90123">
    <property type="entry name" value="ABC transporter transmembrane region"/>
    <property type="match status" value="1"/>
</dbReference>
<dbReference type="Pfam" id="PF00005">
    <property type="entry name" value="ABC_tran"/>
    <property type="match status" value="1"/>
</dbReference>
<reference evidence="12 13" key="1">
    <citation type="submission" date="2020-08" db="EMBL/GenBank/DDBJ databases">
        <title>Genomic Encyclopedia of Type Strains, Phase III (KMG-III): the genomes of soil and plant-associated and newly described type strains.</title>
        <authorList>
            <person name="Whitman W."/>
        </authorList>
    </citation>
    <scope>NUCLEOTIDE SEQUENCE [LARGE SCALE GENOMIC DNA]</scope>
    <source>
        <strain evidence="12 13">CECT 7247</strain>
    </source>
</reference>
<dbReference type="Proteomes" id="UP000574369">
    <property type="component" value="Unassembled WGS sequence"/>
</dbReference>
<evidence type="ECO:0000256" key="6">
    <source>
        <dbReference type="ARBA" id="ARBA00022989"/>
    </source>
</evidence>
<feature type="domain" description="ABC transporter" evidence="10">
    <location>
        <begin position="474"/>
        <end position="709"/>
    </location>
</feature>
<dbReference type="Pfam" id="PF00664">
    <property type="entry name" value="ABC_membrane"/>
    <property type="match status" value="1"/>
</dbReference>
<feature type="domain" description="ABC transmembrane type-1" evidence="11">
    <location>
        <begin position="161"/>
        <end position="440"/>
    </location>
</feature>
<feature type="compositionally biased region" description="Low complexity" evidence="8">
    <location>
        <begin position="704"/>
        <end position="714"/>
    </location>
</feature>
<keyword evidence="6 9" id="KW-1133">Transmembrane helix</keyword>
<accession>A0ABR6GLR5</accession>
<keyword evidence="2" id="KW-1003">Cell membrane</keyword>
<evidence type="ECO:0000256" key="3">
    <source>
        <dbReference type="ARBA" id="ARBA00022692"/>
    </source>
</evidence>
<evidence type="ECO:0000259" key="11">
    <source>
        <dbReference type="PROSITE" id="PS50929"/>
    </source>
</evidence>
<proteinExistence type="predicted"/>
<name>A0ABR6GLR5_9BURK</name>
<feature type="transmembrane region" description="Helical" evidence="9">
    <location>
        <begin position="267"/>
        <end position="289"/>
    </location>
</feature>
<evidence type="ECO:0000256" key="8">
    <source>
        <dbReference type="SAM" id="MobiDB-lite"/>
    </source>
</evidence>
<keyword evidence="5 12" id="KW-0067">ATP-binding</keyword>
<dbReference type="PANTHER" id="PTHR24221">
    <property type="entry name" value="ATP-BINDING CASSETTE SUB-FAMILY B"/>
    <property type="match status" value="1"/>
</dbReference>
<dbReference type="GO" id="GO:0005524">
    <property type="term" value="F:ATP binding"/>
    <property type="evidence" value="ECO:0007669"/>
    <property type="project" value="UniProtKB-KW"/>
</dbReference>
<dbReference type="InterPro" id="IPR036640">
    <property type="entry name" value="ABC1_TM_sf"/>
</dbReference>
<evidence type="ECO:0000256" key="9">
    <source>
        <dbReference type="SAM" id="Phobius"/>
    </source>
</evidence>
<evidence type="ECO:0000256" key="4">
    <source>
        <dbReference type="ARBA" id="ARBA00022741"/>
    </source>
</evidence>
<dbReference type="EMBL" id="JACHXO010000001">
    <property type="protein sequence ID" value="MBB3193052.1"/>
    <property type="molecule type" value="Genomic_DNA"/>
</dbReference>
<dbReference type="InterPro" id="IPR027417">
    <property type="entry name" value="P-loop_NTPase"/>
</dbReference>
<evidence type="ECO:0000313" key="13">
    <source>
        <dbReference type="Proteomes" id="UP000574369"/>
    </source>
</evidence>
<dbReference type="InterPro" id="IPR011527">
    <property type="entry name" value="ABC1_TM_dom"/>
</dbReference>
<sequence>MSWFFSSRRKATADTPQDTAALVQCLHQWMRLKGRAVPVDRIRQQLLSLGDAGLHGVAGARRLADQLEDKARFVLLDTPQQSALPLLTHHAEHGWLVITARTVEGLWRCTDAQGTRRELVMTDCACLHAIEDHGGERHEVRSARGLMLGQLRGSWPTLTEAAGLSLVLAAVSICVSFYTMQVYDRVIPSQGLQTLWVLTLGVGLAVALEWLLRLARAGLLEPRLKHLDVAISKALMKRLNSIRMDQRPGSVGTLASQIQSFESIRTILSTSTLFLLFDLPLALLFALVIAAVGGLWLALPAVVLFGMTLLTGLLRARRIARLSAANQTGGNAKTGLLVEAIEGAEAIKGMGAGWRFEARWAGLSDANAVQSLALKHETDAAGYLAAGLQQVSYVALICIGAVLAVDGQITQGAIVACSILSGRVLAPMASIPGLLVQLGNALTSMKALDAIFALETDNHDVARPLVPEDADGDFVFDEVELAYPGQKQGIRVGNLRVKSGEKVAILGTVGAGKSTLLSLACGLTRPTRGTVSFGGVDQQQVHAGWRGEHMAYCPQQAWLFSGTLRDNLAFGLTDVSDEQIIDAARKTGLLPLIAQHPLGLDRKLSEGGRGLSGGQRQLVMLTRLLLAQRRHWLLDEPTASMDDGMEMATIAQLKAALKPETTLFLVTHRLSLLALVDRVIVMTPTGIQMDGPRDEVLARLRQRPGTPAAAGAPTGPSPHSSIHVPGGVRVPGAVKPAKVTVSSPAAPGAAASAATTAALASAASVTAVARATPTAPTAA</sequence>
<dbReference type="PROSITE" id="PS50929">
    <property type="entry name" value="ABC_TM1F"/>
    <property type="match status" value="1"/>
</dbReference>
<organism evidence="12 13">
    <name type="scientific">Roseateles terrae</name>
    <dbReference type="NCBI Taxonomy" id="431060"/>
    <lineage>
        <taxon>Bacteria</taxon>
        <taxon>Pseudomonadati</taxon>
        <taxon>Pseudomonadota</taxon>
        <taxon>Betaproteobacteria</taxon>
        <taxon>Burkholderiales</taxon>
        <taxon>Sphaerotilaceae</taxon>
        <taxon>Roseateles</taxon>
    </lineage>
</organism>
<dbReference type="InterPro" id="IPR003439">
    <property type="entry name" value="ABC_transporter-like_ATP-bd"/>
</dbReference>
<feature type="region of interest" description="Disordered" evidence="8">
    <location>
        <begin position="704"/>
        <end position="726"/>
    </location>
</feature>
<evidence type="ECO:0000259" key="10">
    <source>
        <dbReference type="PROSITE" id="PS50893"/>
    </source>
</evidence>
<keyword evidence="3 9" id="KW-0812">Transmembrane</keyword>
<keyword evidence="7 9" id="KW-0472">Membrane</keyword>
<protein>
    <submittedName>
        <fullName evidence="12">ATP-binding cassette subfamily C protein LapB</fullName>
    </submittedName>
</protein>
<comment type="subcellular location">
    <subcellularLocation>
        <location evidence="1">Cell membrane</location>
        <topology evidence="1">Multi-pass membrane protein</topology>
    </subcellularLocation>
</comment>
<dbReference type="Gene3D" id="3.40.50.300">
    <property type="entry name" value="P-loop containing nucleotide triphosphate hydrolases"/>
    <property type="match status" value="1"/>
</dbReference>
<evidence type="ECO:0000256" key="2">
    <source>
        <dbReference type="ARBA" id="ARBA00022475"/>
    </source>
</evidence>
<dbReference type="RefSeq" id="WP_088449305.1">
    <property type="nucleotide sequence ID" value="NZ_JACHXO010000001.1"/>
</dbReference>
<dbReference type="InterPro" id="IPR003593">
    <property type="entry name" value="AAA+_ATPase"/>
</dbReference>
<dbReference type="SMART" id="SM00382">
    <property type="entry name" value="AAA"/>
    <property type="match status" value="1"/>
</dbReference>
<feature type="transmembrane region" description="Helical" evidence="9">
    <location>
        <begin position="195"/>
        <end position="215"/>
    </location>
</feature>
<comment type="caution">
    <text evidence="12">The sequence shown here is derived from an EMBL/GenBank/DDBJ whole genome shotgun (WGS) entry which is preliminary data.</text>
</comment>
<dbReference type="PANTHER" id="PTHR24221:SF248">
    <property type="entry name" value="ABC TRANSPORTER TRANSMEMBRANE REGION"/>
    <property type="match status" value="1"/>
</dbReference>
<evidence type="ECO:0000313" key="12">
    <source>
        <dbReference type="EMBL" id="MBB3193052.1"/>
    </source>
</evidence>
<feature type="transmembrane region" description="Helical" evidence="9">
    <location>
        <begin position="295"/>
        <end position="314"/>
    </location>
</feature>
<evidence type="ECO:0000256" key="5">
    <source>
        <dbReference type="ARBA" id="ARBA00022840"/>
    </source>
</evidence>
<keyword evidence="4" id="KW-0547">Nucleotide-binding</keyword>
<keyword evidence="13" id="KW-1185">Reference proteome</keyword>
<dbReference type="PROSITE" id="PS50893">
    <property type="entry name" value="ABC_TRANSPORTER_2"/>
    <property type="match status" value="1"/>
</dbReference>
<evidence type="ECO:0000256" key="1">
    <source>
        <dbReference type="ARBA" id="ARBA00004651"/>
    </source>
</evidence>
<feature type="transmembrane region" description="Helical" evidence="9">
    <location>
        <begin position="161"/>
        <end position="183"/>
    </location>
</feature>
<dbReference type="Gene3D" id="1.20.1560.10">
    <property type="entry name" value="ABC transporter type 1, transmembrane domain"/>
    <property type="match status" value="1"/>
</dbReference>
<evidence type="ECO:0000256" key="7">
    <source>
        <dbReference type="ARBA" id="ARBA00023136"/>
    </source>
</evidence>
<dbReference type="SUPFAM" id="SSF52540">
    <property type="entry name" value="P-loop containing nucleoside triphosphate hydrolases"/>
    <property type="match status" value="1"/>
</dbReference>
<dbReference type="InterPro" id="IPR039421">
    <property type="entry name" value="Type_1_exporter"/>
</dbReference>